<protein>
    <submittedName>
        <fullName evidence="3">Class I SAM-dependent methyltransferase</fullName>
    </submittedName>
</protein>
<comment type="caution">
    <text evidence="3">The sequence shown here is derived from an EMBL/GenBank/DDBJ whole genome shotgun (WGS) entry which is preliminary data.</text>
</comment>
<proteinExistence type="predicted"/>
<dbReference type="InterPro" id="IPR013216">
    <property type="entry name" value="Methyltransf_11"/>
</dbReference>
<sequence>MTCKRNVFLRILQNTGNPKGFWGRVVLRGMNVGHAWLSKKSLDFIDWSSDWRVLDIGCGGGANLKRLLKYCRNGSVYGLDASAESVAFAQKLNNKQLGKKCFINVGRAAFLPYDDAFFDAVTAFETIYFWGDLSVAFNEVARVLKMNGRFLIGCELCNPENRFWCSKIEGMSVYSPEEIERMLLSCGFGNISVYRLRGDSYCFVSQRLEN</sequence>
<dbReference type="InterPro" id="IPR050447">
    <property type="entry name" value="Erg6_SMT_methyltransf"/>
</dbReference>
<reference evidence="3" key="2">
    <citation type="journal article" date="2021" name="PeerJ">
        <title>Extensive microbial diversity within the chicken gut microbiome revealed by metagenomics and culture.</title>
        <authorList>
            <person name="Gilroy R."/>
            <person name="Ravi A."/>
            <person name="Getino M."/>
            <person name="Pursley I."/>
            <person name="Horton D.L."/>
            <person name="Alikhan N.F."/>
            <person name="Baker D."/>
            <person name="Gharbi K."/>
            <person name="Hall N."/>
            <person name="Watson M."/>
            <person name="Adriaenssens E.M."/>
            <person name="Foster-Nyarko E."/>
            <person name="Jarju S."/>
            <person name="Secka A."/>
            <person name="Antonio M."/>
            <person name="Oren A."/>
            <person name="Chaudhuri R.R."/>
            <person name="La Ragione R."/>
            <person name="Hildebrand F."/>
            <person name="Pallen M.J."/>
        </authorList>
    </citation>
    <scope>NUCLEOTIDE SEQUENCE</scope>
    <source>
        <strain evidence="3">G3-4614</strain>
    </source>
</reference>
<dbReference type="AlphaFoldDB" id="A0A9D9E2V5"/>
<dbReference type="GO" id="GO:0008757">
    <property type="term" value="F:S-adenosylmethionine-dependent methyltransferase activity"/>
    <property type="evidence" value="ECO:0007669"/>
    <property type="project" value="InterPro"/>
</dbReference>
<feature type="domain" description="Methyltransferase type 11" evidence="2">
    <location>
        <begin position="54"/>
        <end position="152"/>
    </location>
</feature>
<dbReference type="PANTHER" id="PTHR44068:SF11">
    <property type="entry name" value="GERANYL DIPHOSPHATE 2-C-METHYLTRANSFERASE"/>
    <property type="match status" value="1"/>
</dbReference>
<dbReference type="GO" id="GO:0032259">
    <property type="term" value="P:methylation"/>
    <property type="evidence" value="ECO:0007669"/>
    <property type="project" value="UniProtKB-KW"/>
</dbReference>
<dbReference type="Proteomes" id="UP000823636">
    <property type="component" value="Unassembled WGS sequence"/>
</dbReference>
<reference evidence="3" key="1">
    <citation type="submission" date="2020-10" db="EMBL/GenBank/DDBJ databases">
        <authorList>
            <person name="Gilroy R."/>
        </authorList>
    </citation>
    <scope>NUCLEOTIDE SEQUENCE</scope>
    <source>
        <strain evidence="3">G3-4614</strain>
    </source>
</reference>
<dbReference type="PANTHER" id="PTHR44068">
    <property type="entry name" value="ZGC:194242"/>
    <property type="match status" value="1"/>
</dbReference>
<dbReference type="Pfam" id="PF08241">
    <property type="entry name" value="Methyltransf_11"/>
    <property type="match status" value="1"/>
</dbReference>
<keyword evidence="3" id="KW-0489">Methyltransferase</keyword>
<dbReference type="CDD" id="cd02440">
    <property type="entry name" value="AdoMet_MTases"/>
    <property type="match status" value="1"/>
</dbReference>
<name>A0A9D9E2V5_9BACT</name>
<accession>A0A9D9E2V5</accession>
<dbReference type="Gene3D" id="3.40.50.150">
    <property type="entry name" value="Vaccinia Virus protein VP39"/>
    <property type="match status" value="1"/>
</dbReference>
<dbReference type="EMBL" id="JADIMW010000070">
    <property type="protein sequence ID" value="MBO8438557.1"/>
    <property type="molecule type" value="Genomic_DNA"/>
</dbReference>
<evidence type="ECO:0000256" key="1">
    <source>
        <dbReference type="ARBA" id="ARBA00022679"/>
    </source>
</evidence>
<organism evidence="3 4">
    <name type="scientific">Candidatus Caccoplasma merdipullorum</name>
    <dbReference type="NCBI Taxonomy" id="2840718"/>
    <lineage>
        <taxon>Bacteria</taxon>
        <taxon>Pseudomonadati</taxon>
        <taxon>Bacteroidota</taxon>
        <taxon>Bacteroidia</taxon>
        <taxon>Bacteroidales</taxon>
        <taxon>Bacteroidaceae</taxon>
        <taxon>Bacteroidaceae incertae sedis</taxon>
        <taxon>Candidatus Caccoplasma</taxon>
    </lineage>
</organism>
<dbReference type="InterPro" id="IPR029063">
    <property type="entry name" value="SAM-dependent_MTases_sf"/>
</dbReference>
<keyword evidence="1" id="KW-0808">Transferase</keyword>
<dbReference type="SUPFAM" id="SSF53335">
    <property type="entry name" value="S-adenosyl-L-methionine-dependent methyltransferases"/>
    <property type="match status" value="1"/>
</dbReference>
<evidence type="ECO:0000259" key="2">
    <source>
        <dbReference type="Pfam" id="PF08241"/>
    </source>
</evidence>
<evidence type="ECO:0000313" key="4">
    <source>
        <dbReference type="Proteomes" id="UP000823636"/>
    </source>
</evidence>
<gene>
    <name evidence="3" type="ORF">IAC54_06635</name>
</gene>
<evidence type="ECO:0000313" key="3">
    <source>
        <dbReference type="EMBL" id="MBO8438557.1"/>
    </source>
</evidence>